<sequence length="175" mass="18997">MHQTTATVLPSIQRITPFLWFDHEAEAAANFYVSVFDDSRITRIARYGREGARAAGQPEGTVMTVAFELAGQAFSAINGGPVFRITPAVSFVVNCRSQDEIDRYWTSLGDGSDESTQQCGWLKDRFGVSWQIVPVQLPALLGEADAAQAARVMGALMTMRKLDLAALERAAAGQA</sequence>
<keyword evidence="3" id="KW-1185">Reference proteome</keyword>
<dbReference type="InterPro" id="IPR029068">
    <property type="entry name" value="Glyas_Bleomycin-R_OHBP_Dase"/>
</dbReference>
<feature type="domain" description="PhnB-like" evidence="1">
    <location>
        <begin position="13"/>
        <end position="133"/>
    </location>
</feature>
<dbReference type="PANTHER" id="PTHR33990:SF2">
    <property type="entry name" value="PHNB-LIKE DOMAIN-CONTAINING PROTEIN"/>
    <property type="match status" value="1"/>
</dbReference>
<protein>
    <submittedName>
        <fullName evidence="2">3-demethylubiquinone-9 3-methyltransferase UbiG</fullName>
        <ecNumber evidence="2">2.1.1.64</ecNumber>
    </submittedName>
</protein>
<dbReference type="GO" id="GO:0032259">
    <property type="term" value="P:methylation"/>
    <property type="evidence" value="ECO:0007669"/>
    <property type="project" value="UniProtKB-KW"/>
</dbReference>
<dbReference type="AlphaFoldDB" id="A0A0B6RH79"/>
<dbReference type="InterPro" id="IPR028973">
    <property type="entry name" value="PhnB-like"/>
</dbReference>
<dbReference type="GO" id="GO:0061542">
    <property type="term" value="F:3-demethylubiquinol 3-O-methyltransferase activity"/>
    <property type="evidence" value="ECO:0007669"/>
    <property type="project" value="UniProtKB-EC"/>
</dbReference>
<keyword evidence="2" id="KW-0830">Ubiquinone</keyword>
<dbReference type="InterPro" id="IPR009725">
    <property type="entry name" value="3_dmu_93_MTrfase"/>
</dbReference>
<dbReference type="SUPFAM" id="SSF54593">
    <property type="entry name" value="Glyoxalase/Bleomycin resistance protein/Dihydroxybiphenyl dioxygenase"/>
    <property type="match status" value="1"/>
</dbReference>
<dbReference type="KEGG" id="bgp:BGL_1c01690"/>
<proteinExistence type="predicted"/>
<dbReference type="Proteomes" id="UP000031838">
    <property type="component" value="Chromosome 1"/>
</dbReference>
<dbReference type="EC" id="2.1.1.64" evidence="2"/>
<evidence type="ECO:0000259" key="1">
    <source>
        <dbReference type="Pfam" id="PF06983"/>
    </source>
</evidence>
<name>A0A0B6RH79_BURPL</name>
<keyword evidence="2" id="KW-0808">Transferase</keyword>
<dbReference type="Gene3D" id="3.10.180.10">
    <property type="entry name" value="2,3-Dihydroxybiphenyl 1,2-Dioxygenase, domain 1"/>
    <property type="match status" value="1"/>
</dbReference>
<reference evidence="3" key="1">
    <citation type="submission" date="2011-03" db="EMBL/GenBank/DDBJ databases">
        <authorList>
            <person name="Voget S."/>
            <person name="Streit W.R."/>
            <person name="Jaeger K.E."/>
            <person name="Daniel R."/>
        </authorList>
    </citation>
    <scope>NUCLEOTIDE SEQUENCE [LARGE SCALE GENOMIC DNA]</scope>
    <source>
        <strain evidence="3">PG1</strain>
    </source>
</reference>
<dbReference type="RefSeq" id="WP_042623569.1">
    <property type="nucleotide sequence ID" value="NZ_CP002580.1"/>
</dbReference>
<accession>A0A0B6RH79</accession>
<dbReference type="HOGENOM" id="CLU_046006_22_1_4"/>
<keyword evidence="2" id="KW-0489">Methyltransferase</keyword>
<evidence type="ECO:0000313" key="2">
    <source>
        <dbReference type="EMBL" id="AJK44722.1"/>
    </source>
</evidence>
<dbReference type="OrthoDB" id="5293819at2"/>
<dbReference type="PANTHER" id="PTHR33990">
    <property type="entry name" value="PROTEIN YJDN-RELATED"/>
    <property type="match status" value="1"/>
</dbReference>
<dbReference type="CDD" id="cd06588">
    <property type="entry name" value="PhnB_like"/>
    <property type="match status" value="1"/>
</dbReference>
<reference evidence="2 3" key="2">
    <citation type="journal article" date="2016" name="Appl. Microbiol. Biotechnol.">
        <title>Mutations improving production and secretion of extracellular lipase by Burkholderia glumae PG1.</title>
        <authorList>
            <person name="Knapp A."/>
            <person name="Voget S."/>
            <person name="Gao R."/>
            <person name="Zaburannyi N."/>
            <person name="Krysciak D."/>
            <person name="Breuer M."/>
            <person name="Hauer B."/>
            <person name="Streit W.R."/>
            <person name="Muller R."/>
            <person name="Daniel R."/>
            <person name="Jaeger K.E."/>
        </authorList>
    </citation>
    <scope>NUCLEOTIDE SEQUENCE [LARGE SCALE GENOMIC DNA]</scope>
    <source>
        <strain evidence="2 3">PG1</strain>
    </source>
</reference>
<organism evidence="2 3">
    <name type="scientific">Burkholderia plantarii</name>
    <dbReference type="NCBI Taxonomy" id="41899"/>
    <lineage>
        <taxon>Bacteria</taxon>
        <taxon>Pseudomonadati</taxon>
        <taxon>Pseudomonadota</taxon>
        <taxon>Betaproteobacteria</taxon>
        <taxon>Burkholderiales</taxon>
        <taxon>Burkholderiaceae</taxon>
        <taxon>Burkholderia</taxon>
    </lineage>
</organism>
<gene>
    <name evidence="2" type="primary">ubiG1</name>
    <name evidence="2" type="ORF">BGL_1c01690</name>
</gene>
<evidence type="ECO:0000313" key="3">
    <source>
        <dbReference type="Proteomes" id="UP000031838"/>
    </source>
</evidence>
<dbReference type="Pfam" id="PF06983">
    <property type="entry name" value="3-dmu-9_3-mt"/>
    <property type="match status" value="1"/>
</dbReference>
<dbReference type="EMBL" id="CP002580">
    <property type="protein sequence ID" value="AJK44722.1"/>
    <property type="molecule type" value="Genomic_DNA"/>
</dbReference>
<dbReference type="PIRSF" id="PIRSF021700">
    <property type="entry name" value="3_dmu_93_MTrfase"/>
    <property type="match status" value="1"/>
</dbReference>